<dbReference type="PROSITE" id="PS50850">
    <property type="entry name" value="MFS"/>
    <property type="match status" value="1"/>
</dbReference>
<dbReference type="SUPFAM" id="SSF103473">
    <property type="entry name" value="MFS general substrate transporter"/>
    <property type="match status" value="1"/>
</dbReference>
<sequence length="412" mass="42839">MSLQLPGFRFHPTGESILTNPPLSWLLLLGALTAFAPMSIDMYLPSLPAIAAAFATDSAAAQYTLASFFIGLALGQAVYGPLADRYGRKPPLYAGLALYIVASIGCALAPDIATLTVLRFVQAIGGCAGVVIARAVVRDRFDARTSAKIYSLLMLVMGLAPILAPIMGGWILALASWRAIFGVLALFGFATLLLSWRHLPETRPANAIGDGGVGAALRVYGDLLRDRNFIGYALSGGFALGGMFAYITGSPHVFIELYGVPAQYYGWLFGLNALGLIASSQYNRRLLTHHTADAILRRANRVTVLLGLVLLAVAASGWGGLPILLIPLFGYIASLGFTGPNAMACALAHQGIRAGSASALIGSLQFGVATVSSMLVGLLGGGSALSMAAVIAGCGVLAYGAHRLLVGEGMPE</sequence>
<evidence type="ECO:0000256" key="6">
    <source>
        <dbReference type="ARBA" id="ARBA00022989"/>
    </source>
</evidence>
<dbReference type="InterPro" id="IPR004812">
    <property type="entry name" value="Efflux_drug-R_Bcr/CmlA"/>
</dbReference>
<reference evidence="10 11" key="1">
    <citation type="submission" date="2019-03" db="EMBL/GenBank/DDBJ databases">
        <title>Metabolic reconstructions from genomes of highly enriched 'Candidatus Accumulibacter' and 'Candidatus Competibacter' bioreactor populations.</title>
        <authorList>
            <person name="Annavajhala M.K."/>
            <person name="Welles L."/>
            <person name="Abbas B."/>
            <person name="Sorokin D."/>
            <person name="Park H."/>
            <person name="Van Loosdrecht M."/>
            <person name="Chandran K."/>
        </authorList>
    </citation>
    <scope>NUCLEOTIDE SEQUENCE [LARGE SCALE GENOMIC DNA]</scope>
    <source>
        <strain evidence="10 11">SBR_G</strain>
    </source>
</reference>
<evidence type="ECO:0000313" key="10">
    <source>
        <dbReference type="EMBL" id="NMQ19443.1"/>
    </source>
</evidence>
<feature type="transmembrane region" description="Helical" evidence="8">
    <location>
        <begin position="179"/>
        <end position="196"/>
    </location>
</feature>
<keyword evidence="8" id="KW-0997">Cell inner membrane</keyword>
<dbReference type="InterPro" id="IPR011701">
    <property type="entry name" value="MFS"/>
</dbReference>
<organism evidence="10 11">
    <name type="scientific">Candidatus Competibacter phosphatis</name>
    <dbReference type="NCBI Taxonomy" id="221280"/>
    <lineage>
        <taxon>Bacteria</taxon>
        <taxon>Pseudomonadati</taxon>
        <taxon>Pseudomonadota</taxon>
        <taxon>Gammaproteobacteria</taxon>
        <taxon>Candidatus Competibacteraceae</taxon>
        <taxon>Candidatus Competibacter</taxon>
    </lineage>
</organism>
<evidence type="ECO:0000256" key="5">
    <source>
        <dbReference type="ARBA" id="ARBA00022692"/>
    </source>
</evidence>
<keyword evidence="4" id="KW-1003">Cell membrane</keyword>
<dbReference type="EMBL" id="SPMZ01000026">
    <property type="protein sequence ID" value="NMQ19443.1"/>
    <property type="molecule type" value="Genomic_DNA"/>
</dbReference>
<dbReference type="RefSeq" id="WP_169248697.1">
    <property type="nucleotide sequence ID" value="NZ_SPMZ01000026.1"/>
</dbReference>
<feature type="transmembrane region" description="Helical" evidence="8">
    <location>
        <begin position="359"/>
        <end position="379"/>
    </location>
</feature>
<comment type="caution">
    <text evidence="10">The sequence shown here is derived from an EMBL/GenBank/DDBJ whole genome shotgun (WGS) entry which is preliminary data.</text>
</comment>
<evidence type="ECO:0000256" key="4">
    <source>
        <dbReference type="ARBA" id="ARBA00022475"/>
    </source>
</evidence>
<keyword evidence="6 8" id="KW-1133">Transmembrane helix</keyword>
<accession>A0ABX1TMT3</accession>
<keyword evidence="3 8" id="KW-0813">Transport</keyword>
<comment type="similarity">
    <text evidence="2 8">Belongs to the major facilitator superfamily. Bcr/CmlA family.</text>
</comment>
<feature type="transmembrane region" description="Helical" evidence="8">
    <location>
        <begin position="149"/>
        <end position="173"/>
    </location>
</feature>
<dbReference type="NCBIfam" id="TIGR00710">
    <property type="entry name" value="efflux_Bcr_CflA"/>
    <property type="match status" value="1"/>
</dbReference>
<feature type="transmembrane region" description="Helical" evidence="8">
    <location>
        <begin position="60"/>
        <end position="79"/>
    </location>
</feature>
<evidence type="ECO:0000259" key="9">
    <source>
        <dbReference type="PROSITE" id="PS50850"/>
    </source>
</evidence>
<evidence type="ECO:0000256" key="1">
    <source>
        <dbReference type="ARBA" id="ARBA00004651"/>
    </source>
</evidence>
<evidence type="ECO:0000256" key="3">
    <source>
        <dbReference type="ARBA" id="ARBA00022448"/>
    </source>
</evidence>
<feature type="transmembrane region" description="Helical" evidence="8">
    <location>
        <begin position="116"/>
        <end position="137"/>
    </location>
</feature>
<keyword evidence="5 8" id="KW-0812">Transmembrane</keyword>
<keyword evidence="11" id="KW-1185">Reference proteome</keyword>
<name>A0ABX1TMT3_9GAMM</name>
<dbReference type="InterPro" id="IPR020846">
    <property type="entry name" value="MFS_dom"/>
</dbReference>
<feature type="transmembrane region" description="Helical" evidence="8">
    <location>
        <begin position="302"/>
        <end position="319"/>
    </location>
</feature>
<evidence type="ECO:0000256" key="7">
    <source>
        <dbReference type="ARBA" id="ARBA00023136"/>
    </source>
</evidence>
<feature type="domain" description="Major facilitator superfamily (MFS) profile" evidence="9">
    <location>
        <begin position="23"/>
        <end position="410"/>
    </location>
</feature>
<feature type="transmembrane region" description="Helical" evidence="8">
    <location>
        <begin position="385"/>
        <end position="406"/>
    </location>
</feature>
<feature type="transmembrane region" description="Helical" evidence="8">
    <location>
        <begin position="264"/>
        <end position="282"/>
    </location>
</feature>
<dbReference type="PANTHER" id="PTHR23502">
    <property type="entry name" value="MAJOR FACILITATOR SUPERFAMILY"/>
    <property type="match status" value="1"/>
</dbReference>
<evidence type="ECO:0000256" key="2">
    <source>
        <dbReference type="ARBA" id="ARBA00006236"/>
    </source>
</evidence>
<dbReference type="CDD" id="cd17320">
    <property type="entry name" value="MFS_MdfA_MDR_like"/>
    <property type="match status" value="1"/>
</dbReference>
<evidence type="ECO:0000313" key="11">
    <source>
        <dbReference type="Proteomes" id="UP000760480"/>
    </source>
</evidence>
<dbReference type="Gene3D" id="1.20.1720.10">
    <property type="entry name" value="Multidrug resistance protein D"/>
    <property type="match status" value="1"/>
</dbReference>
<dbReference type="InterPro" id="IPR036259">
    <property type="entry name" value="MFS_trans_sf"/>
</dbReference>
<comment type="subcellular location">
    <subcellularLocation>
        <location evidence="8">Cell inner membrane</location>
        <topology evidence="8">Multi-pass membrane protein</topology>
    </subcellularLocation>
    <subcellularLocation>
        <location evidence="1">Cell membrane</location>
        <topology evidence="1">Multi-pass membrane protein</topology>
    </subcellularLocation>
</comment>
<dbReference type="PANTHER" id="PTHR23502:SF132">
    <property type="entry name" value="POLYAMINE TRANSPORTER 2-RELATED"/>
    <property type="match status" value="1"/>
</dbReference>
<feature type="transmembrane region" description="Helical" evidence="8">
    <location>
        <begin position="325"/>
        <end position="347"/>
    </location>
</feature>
<feature type="transmembrane region" description="Helical" evidence="8">
    <location>
        <begin position="21"/>
        <end position="40"/>
    </location>
</feature>
<gene>
    <name evidence="10" type="ORF">E4P82_09690</name>
</gene>
<dbReference type="Proteomes" id="UP000760480">
    <property type="component" value="Unassembled WGS sequence"/>
</dbReference>
<feature type="transmembrane region" description="Helical" evidence="8">
    <location>
        <begin position="229"/>
        <end position="249"/>
    </location>
</feature>
<protein>
    <recommendedName>
        <fullName evidence="8">Bcr/CflA family efflux transporter</fullName>
    </recommendedName>
</protein>
<keyword evidence="7 8" id="KW-0472">Membrane</keyword>
<dbReference type="Pfam" id="PF07690">
    <property type="entry name" value="MFS_1"/>
    <property type="match status" value="1"/>
</dbReference>
<proteinExistence type="inferred from homology"/>
<evidence type="ECO:0000256" key="8">
    <source>
        <dbReference type="RuleBase" id="RU365088"/>
    </source>
</evidence>
<feature type="transmembrane region" description="Helical" evidence="8">
    <location>
        <begin position="91"/>
        <end position="110"/>
    </location>
</feature>